<dbReference type="HOGENOM" id="CLU_315914_0_0_1"/>
<dbReference type="STRING" id="1432307.W9CNQ4"/>
<feature type="compositionally biased region" description="Low complexity" evidence="1">
    <location>
        <begin position="722"/>
        <end position="747"/>
    </location>
</feature>
<reference evidence="2 3" key="1">
    <citation type="journal article" date="2014" name="Genome Announc.">
        <title>Draft genome sequence of Sclerotinia borealis, a psychrophilic plant pathogenic fungus.</title>
        <authorList>
            <person name="Mardanov A.V."/>
            <person name="Beletsky A.V."/>
            <person name="Kadnikov V.V."/>
            <person name="Ignatov A.N."/>
            <person name="Ravin N.V."/>
        </authorList>
    </citation>
    <scope>NUCLEOTIDE SEQUENCE [LARGE SCALE GENOMIC DNA]</scope>
    <source>
        <strain evidence="3">F-4157</strain>
    </source>
</reference>
<comment type="caution">
    <text evidence="2">The sequence shown here is derived from an EMBL/GenBank/DDBJ whole genome shotgun (WGS) entry which is preliminary data.</text>
</comment>
<accession>W9CNQ4</accession>
<evidence type="ECO:0000256" key="1">
    <source>
        <dbReference type="SAM" id="MobiDB-lite"/>
    </source>
</evidence>
<dbReference type="Proteomes" id="UP000019487">
    <property type="component" value="Unassembled WGS sequence"/>
</dbReference>
<protein>
    <submittedName>
        <fullName evidence="2">Uncharacterized protein</fullName>
    </submittedName>
</protein>
<dbReference type="EMBL" id="AYSA01000151">
    <property type="protein sequence ID" value="ESZ96135.1"/>
    <property type="molecule type" value="Genomic_DNA"/>
</dbReference>
<sequence>MGKSDLNPQTPPKKRVRPISNPLYDDDETFFCNIITHHHLRPGEQFPAFPRLYSVSFEHEARFYLECQTFYAFTLDSMNPEESKKSTKDAPSPCQVVVRPKSYKKPAKYDIQPLPPIDESSESIEERLEHAGPSVPTQTIAGYDIDHSNDDLSSSMTSSLHLAVPPTNGTLSLRNFHPPVPPLSPMSQMIQDLENSPSGIPADSNSNKSLDTIHGNEPETPIANSNGIASFGHDGMGVINIHPISTNPTVKGFDSILLTSRFPNLLYDAQFDRYIKKPNPDEKERGSRLNVDLQINGVCANADGVDVKGEKGKIMGKLVVLPEVAIMKYTTPEGATGVRSLRMKPQVQDNGLYRVAKNATGIGEEEVDAKKHVRMASEPERIATPGGADQPIGRLRSDTEPIKRISRHPYANISRRIEDSLSSPRQDSRRRKAGPIYLPACTENDDTNSTRLFIPTNTRTRTPSPRIRPIRPPPPTDRPYRYISQRSVDSIPRVDNPPSQDRGSTGDDPSPIVVDITSFVPPQTTIASSTSRPESPVRHISYTLNLPQIFSSPSPIALPSKPLSAVPATPITNPNPNSHISSISISDPQIATANSSIYSIYTPESSPHSSGVIPPTLSRIPSIPSPPNTPKASLFRSNTVSTIPSTPTKTDTDTHTRHNTNSTFASSISSPNNNPNPSPIKPNPRPSPHTHTRTLSQESIALTEHLVREGIYGGIVYDISTTKSPSKSPSKSTSQSTSQSPISKKPQPNNPNPSPHWQLTASQLRRKKKRAAKVLSASLRKREKEAQRAHHVSRNPLKNHSEKCLWKLGLRAKTRNVKAAVQSQRGKVSYVKIRVFLRRLGRGVQVRYQGFRKRVGEVVVARERILGAVRPERWRGGVGMGVGVGDQYDFVCRGESGSGSGSGEGEGEGEDRNKDRNRDWVDVRDREPERATPGMEIIG</sequence>
<organism evidence="2 3">
    <name type="scientific">Sclerotinia borealis (strain F-4128)</name>
    <dbReference type="NCBI Taxonomy" id="1432307"/>
    <lineage>
        <taxon>Eukaryota</taxon>
        <taxon>Fungi</taxon>
        <taxon>Dikarya</taxon>
        <taxon>Ascomycota</taxon>
        <taxon>Pezizomycotina</taxon>
        <taxon>Leotiomycetes</taxon>
        <taxon>Helotiales</taxon>
        <taxon>Sclerotiniaceae</taxon>
        <taxon>Sclerotinia</taxon>
    </lineage>
</organism>
<feature type="region of interest" description="Disordered" evidence="1">
    <location>
        <begin position="606"/>
        <end position="694"/>
    </location>
</feature>
<evidence type="ECO:0000313" key="3">
    <source>
        <dbReference type="Proteomes" id="UP000019487"/>
    </source>
</evidence>
<feature type="compositionally biased region" description="Pro residues" evidence="1">
    <location>
        <begin position="674"/>
        <end position="687"/>
    </location>
</feature>
<feature type="region of interest" description="Disordered" evidence="1">
    <location>
        <begin position="722"/>
        <end position="798"/>
    </location>
</feature>
<dbReference type="AlphaFoldDB" id="W9CNQ4"/>
<keyword evidence="3" id="KW-1185">Reference proteome</keyword>
<feature type="region of interest" description="Disordered" evidence="1">
    <location>
        <begin position="895"/>
        <end position="939"/>
    </location>
</feature>
<feature type="compositionally biased region" description="Basic and acidic residues" evidence="1">
    <location>
        <begin position="910"/>
        <end position="930"/>
    </location>
</feature>
<feature type="region of interest" description="Disordered" evidence="1">
    <location>
        <begin position="381"/>
        <end position="511"/>
    </location>
</feature>
<name>W9CNQ4_SCLBF</name>
<feature type="compositionally biased region" description="Low complexity" evidence="1">
    <location>
        <begin position="659"/>
        <end position="673"/>
    </location>
</feature>
<evidence type="ECO:0000313" key="2">
    <source>
        <dbReference type="EMBL" id="ESZ96135.1"/>
    </source>
</evidence>
<feature type="region of interest" description="Disordered" evidence="1">
    <location>
        <begin position="123"/>
        <end position="148"/>
    </location>
</feature>
<feature type="compositionally biased region" description="Low complexity" evidence="1">
    <location>
        <begin position="454"/>
        <end position="467"/>
    </location>
</feature>
<dbReference type="OrthoDB" id="3534485at2759"/>
<proteinExistence type="predicted"/>
<gene>
    <name evidence="2" type="ORF">SBOR_3486</name>
</gene>
<feature type="region of interest" description="Disordered" evidence="1">
    <location>
        <begin position="1"/>
        <end position="21"/>
    </location>
</feature>